<name>A0A5C7JA09_9BACT</name>
<organism evidence="2 3">
    <name type="scientific">Candidatus Dojkabacteria bacterium</name>
    <dbReference type="NCBI Taxonomy" id="2099670"/>
    <lineage>
        <taxon>Bacteria</taxon>
        <taxon>Candidatus Dojkabacteria</taxon>
    </lineage>
</organism>
<proteinExistence type="predicted"/>
<dbReference type="Proteomes" id="UP000321026">
    <property type="component" value="Unassembled WGS sequence"/>
</dbReference>
<gene>
    <name evidence="2" type="ORF">E6Q11_01100</name>
</gene>
<comment type="caution">
    <text evidence="2">The sequence shown here is derived from an EMBL/GenBank/DDBJ whole genome shotgun (WGS) entry which is preliminary data.</text>
</comment>
<evidence type="ECO:0000313" key="3">
    <source>
        <dbReference type="Proteomes" id="UP000321026"/>
    </source>
</evidence>
<accession>A0A5C7JA09</accession>
<evidence type="ECO:0000256" key="1">
    <source>
        <dbReference type="SAM" id="MobiDB-lite"/>
    </source>
</evidence>
<evidence type="ECO:0000313" key="2">
    <source>
        <dbReference type="EMBL" id="TXG78395.1"/>
    </source>
</evidence>
<sequence length="97" mass="11191">MDSLIRSLSDRLRNAIKEVEAEAEAEFNYNNKDILAKARHNEMVIQQMCAMLKCPPDYLVLTLHQALDYISQQRAKESDIAGSDRHEKWKLKKKSGT</sequence>
<reference evidence="2 3" key="1">
    <citation type="submission" date="2018-09" db="EMBL/GenBank/DDBJ databases">
        <title>Metagenome Assembled Genomes from an Advanced Water Purification Facility.</title>
        <authorList>
            <person name="Stamps B.W."/>
            <person name="Spear J.R."/>
        </authorList>
    </citation>
    <scope>NUCLEOTIDE SEQUENCE [LARGE SCALE GENOMIC DNA]</scope>
    <source>
        <strain evidence="2">Bin_63_2</strain>
    </source>
</reference>
<feature type="compositionally biased region" description="Basic and acidic residues" evidence="1">
    <location>
        <begin position="77"/>
        <end position="87"/>
    </location>
</feature>
<dbReference type="AlphaFoldDB" id="A0A5C7JA09"/>
<feature type="region of interest" description="Disordered" evidence="1">
    <location>
        <begin position="77"/>
        <end position="97"/>
    </location>
</feature>
<protein>
    <submittedName>
        <fullName evidence="2">Uncharacterized protein</fullName>
    </submittedName>
</protein>
<feature type="compositionally biased region" description="Basic residues" evidence="1">
    <location>
        <begin position="88"/>
        <end position="97"/>
    </location>
</feature>
<dbReference type="EMBL" id="SSDS01000017">
    <property type="protein sequence ID" value="TXG78395.1"/>
    <property type="molecule type" value="Genomic_DNA"/>
</dbReference>